<dbReference type="SMART" id="SM00471">
    <property type="entry name" value="HDc"/>
    <property type="match status" value="1"/>
</dbReference>
<dbReference type="PANTHER" id="PTHR45228:SF5">
    <property type="entry name" value="CYCLIC DI-GMP PHOSPHODIESTERASE VC_1348-RELATED"/>
    <property type="match status" value="1"/>
</dbReference>
<dbReference type="PROSITE" id="PS51832">
    <property type="entry name" value="HD_GYP"/>
    <property type="match status" value="1"/>
</dbReference>
<dbReference type="EMBL" id="QOHO01000133">
    <property type="protein sequence ID" value="RFZ75638.1"/>
    <property type="molecule type" value="Genomic_DNA"/>
</dbReference>
<organism evidence="2 3">
    <name type="scientific">Lacrimispora amygdalina</name>
    <dbReference type="NCBI Taxonomy" id="253257"/>
    <lineage>
        <taxon>Bacteria</taxon>
        <taxon>Bacillati</taxon>
        <taxon>Bacillota</taxon>
        <taxon>Clostridia</taxon>
        <taxon>Lachnospirales</taxon>
        <taxon>Lachnospiraceae</taxon>
        <taxon>Lacrimispora</taxon>
    </lineage>
</organism>
<dbReference type="Pfam" id="PF13487">
    <property type="entry name" value="HD_5"/>
    <property type="match status" value="1"/>
</dbReference>
<comment type="caution">
    <text evidence="2">The sequence shown here is derived from an EMBL/GenBank/DDBJ whole genome shotgun (WGS) entry which is preliminary data.</text>
</comment>
<dbReference type="InterPro" id="IPR003607">
    <property type="entry name" value="HD/PDEase_dom"/>
</dbReference>
<dbReference type="SUPFAM" id="SSF109604">
    <property type="entry name" value="HD-domain/PDEase-like"/>
    <property type="match status" value="1"/>
</dbReference>
<dbReference type="OrthoDB" id="9804747at2"/>
<reference evidence="2 3" key="1">
    <citation type="submission" date="2018-07" db="EMBL/GenBank/DDBJ databases">
        <title>New species, Clostridium PI-S10-A1B.</title>
        <authorList>
            <person name="Krishna G."/>
            <person name="Summeta K."/>
            <person name="Shikha S."/>
            <person name="Prabhu P.B."/>
            <person name="Suresh K."/>
        </authorList>
    </citation>
    <scope>NUCLEOTIDE SEQUENCE [LARGE SCALE GENOMIC DNA]</scope>
    <source>
        <strain evidence="2 3">PI-S10-A1B</strain>
    </source>
</reference>
<dbReference type="AlphaFoldDB" id="A0A3E2N3T5"/>
<accession>A0A3E2N3T5</accession>
<dbReference type="RefSeq" id="WP_117420173.1">
    <property type="nucleotide sequence ID" value="NZ_QOHO01000133.1"/>
</dbReference>
<feature type="domain" description="HD-GYP" evidence="1">
    <location>
        <begin position="39"/>
        <end position="251"/>
    </location>
</feature>
<dbReference type="CDD" id="cd00077">
    <property type="entry name" value="HDc"/>
    <property type="match status" value="1"/>
</dbReference>
<dbReference type="Proteomes" id="UP000260680">
    <property type="component" value="Unassembled WGS sequence"/>
</dbReference>
<sequence>MGTANRNKLLMQGTNTKTGIWETIDYEPKNLSTELHIKTLAMQEICIHAMSSLAGISYDEEGGHIVRTQHYVRVLADHLAQTGHYTEVLTPENILLISKSAMIHDIGKVGIPEYILMKPALLTQQEFEIMKTHTTLGYQAIVRTEKTFGEPGGSYLRFAKEIVYSHHERWDGSGYPLGLAGERIPLSARLMALADVYDALTSKRVYKDSFSHERACFEIQQNAGKHFDPHVAEAFLATQRQFKEISKRYVNENDTHLYV</sequence>
<protein>
    <submittedName>
        <fullName evidence="2">HD domain-containing protein</fullName>
    </submittedName>
</protein>
<dbReference type="InterPro" id="IPR052020">
    <property type="entry name" value="Cyclic_di-GMP/3'3'-cGAMP_PDE"/>
</dbReference>
<evidence type="ECO:0000313" key="3">
    <source>
        <dbReference type="Proteomes" id="UP000260680"/>
    </source>
</evidence>
<name>A0A3E2N3T5_9FIRM</name>
<evidence type="ECO:0000313" key="2">
    <source>
        <dbReference type="EMBL" id="RFZ75638.1"/>
    </source>
</evidence>
<dbReference type="PANTHER" id="PTHR45228">
    <property type="entry name" value="CYCLIC DI-GMP PHOSPHODIESTERASE TM_0186-RELATED"/>
    <property type="match status" value="1"/>
</dbReference>
<evidence type="ECO:0000259" key="1">
    <source>
        <dbReference type="PROSITE" id="PS51832"/>
    </source>
</evidence>
<dbReference type="Gene3D" id="1.10.3210.10">
    <property type="entry name" value="Hypothetical protein af1432"/>
    <property type="match status" value="1"/>
</dbReference>
<dbReference type="InterPro" id="IPR037522">
    <property type="entry name" value="HD_GYP_dom"/>
</dbReference>
<proteinExistence type="predicted"/>
<gene>
    <name evidence="2" type="ORF">DS742_27910</name>
</gene>